<sequence>MPRVPQQSPVTRVWSIDLLRIREAEELVTGGFGLGDFAEPYDGNVERMDGAGTSLQEITPKNDMQDLNETYKQLATLKTKFGRTLDAASMKYPKAREITEWKKETTSSSLPLESMPNSRNTETLPSPLPLDLIPNFSLGLR</sequence>
<gene>
    <name evidence="1" type="ORF">L6452_22055</name>
</gene>
<reference evidence="2" key="1">
    <citation type="journal article" date="2022" name="Mol. Ecol. Resour.">
        <title>The genomes of chicory, endive, great burdock and yacon provide insights into Asteraceae palaeo-polyploidization history and plant inulin production.</title>
        <authorList>
            <person name="Fan W."/>
            <person name="Wang S."/>
            <person name="Wang H."/>
            <person name="Wang A."/>
            <person name="Jiang F."/>
            <person name="Liu H."/>
            <person name="Zhao H."/>
            <person name="Xu D."/>
            <person name="Zhang Y."/>
        </authorList>
    </citation>
    <scope>NUCLEOTIDE SEQUENCE [LARGE SCALE GENOMIC DNA]</scope>
    <source>
        <strain evidence="2">cv. Niubang</strain>
    </source>
</reference>
<keyword evidence="2" id="KW-1185">Reference proteome</keyword>
<reference evidence="1 2" key="2">
    <citation type="journal article" date="2022" name="Mol. Ecol. Resour.">
        <title>The genomes of chicory, endive, great burdock and yacon provide insights into Asteraceae paleo-polyploidization history and plant inulin production.</title>
        <authorList>
            <person name="Fan W."/>
            <person name="Wang S."/>
            <person name="Wang H."/>
            <person name="Wang A."/>
            <person name="Jiang F."/>
            <person name="Liu H."/>
            <person name="Zhao H."/>
            <person name="Xu D."/>
            <person name="Zhang Y."/>
        </authorList>
    </citation>
    <scope>NUCLEOTIDE SEQUENCE [LARGE SCALE GENOMIC DNA]</scope>
    <source>
        <strain evidence="2">cv. Niubang</strain>
    </source>
</reference>
<evidence type="ECO:0000313" key="1">
    <source>
        <dbReference type="EMBL" id="KAI3715088.1"/>
    </source>
</evidence>
<name>A0ACB9AZH9_ARCLA</name>
<protein>
    <submittedName>
        <fullName evidence="1">Uncharacterized protein</fullName>
    </submittedName>
</protein>
<dbReference type="Proteomes" id="UP001055879">
    <property type="component" value="Linkage Group LG07"/>
</dbReference>
<comment type="caution">
    <text evidence="1">The sequence shown here is derived from an EMBL/GenBank/DDBJ whole genome shotgun (WGS) entry which is preliminary data.</text>
</comment>
<organism evidence="1 2">
    <name type="scientific">Arctium lappa</name>
    <name type="common">Greater burdock</name>
    <name type="synonym">Lappa major</name>
    <dbReference type="NCBI Taxonomy" id="4217"/>
    <lineage>
        <taxon>Eukaryota</taxon>
        <taxon>Viridiplantae</taxon>
        <taxon>Streptophyta</taxon>
        <taxon>Embryophyta</taxon>
        <taxon>Tracheophyta</taxon>
        <taxon>Spermatophyta</taxon>
        <taxon>Magnoliopsida</taxon>
        <taxon>eudicotyledons</taxon>
        <taxon>Gunneridae</taxon>
        <taxon>Pentapetalae</taxon>
        <taxon>asterids</taxon>
        <taxon>campanulids</taxon>
        <taxon>Asterales</taxon>
        <taxon>Asteraceae</taxon>
        <taxon>Carduoideae</taxon>
        <taxon>Cardueae</taxon>
        <taxon>Arctiinae</taxon>
        <taxon>Arctium</taxon>
    </lineage>
</organism>
<accession>A0ACB9AZH9</accession>
<proteinExistence type="predicted"/>
<evidence type="ECO:0000313" key="2">
    <source>
        <dbReference type="Proteomes" id="UP001055879"/>
    </source>
</evidence>
<dbReference type="EMBL" id="CM042053">
    <property type="protein sequence ID" value="KAI3715088.1"/>
    <property type="molecule type" value="Genomic_DNA"/>
</dbReference>